<keyword evidence="1" id="KW-0413">Isomerase</keyword>
<gene>
    <name evidence="1" type="ORF">TTHERM_00666420</name>
</gene>
<name>Q23TE0_TETTS</name>
<evidence type="ECO:0000313" key="2">
    <source>
        <dbReference type="Proteomes" id="UP000009168"/>
    </source>
</evidence>
<dbReference type="OrthoDB" id="9971575at2759"/>
<dbReference type="SUPFAM" id="SSF51658">
    <property type="entry name" value="Xylose isomerase-like"/>
    <property type="match status" value="1"/>
</dbReference>
<protein>
    <submittedName>
        <fullName evidence="1">Xylose isomerase domain protein TIM barrel protein, putative</fullName>
    </submittedName>
</protein>
<dbReference type="Gene3D" id="3.20.20.150">
    <property type="entry name" value="Divalent-metal-dependent TIM barrel enzymes"/>
    <property type="match status" value="1"/>
</dbReference>
<sequence>MKRKYIRNFQDFFAQNSEKRNWGNTFKNLKEKGYQGIEIPVQFSIERNQLDPFKTKNRHGFDYVAEIYTCGYPIYSSDINAHLDSFKKGIDTALKINPSVINVHSGRDCWTIDQTLEFFTKVQQFQEQLDVPINHETCRQRSLYNPYITKLVVQNCPNIYLNLDLSHWVLIGERLYDREKDVEFFEAFNTIKQNTRQVNARIGSVNQIQVIDPGYDDEILKWYDQMWKEITQAQEIKGQNSFYFSCKFGPEPYQINYLNRKKQAAKDIIKSNDFMLAHLMQNHK</sequence>
<dbReference type="Proteomes" id="UP000009168">
    <property type="component" value="Unassembled WGS sequence"/>
</dbReference>
<organism evidence="1 2">
    <name type="scientific">Tetrahymena thermophila (strain SB210)</name>
    <dbReference type="NCBI Taxonomy" id="312017"/>
    <lineage>
        <taxon>Eukaryota</taxon>
        <taxon>Sar</taxon>
        <taxon>Alveolata</taxon>
        <taxon>Ciliophora</taxon>
        <taxon>Intramacronucleata</taxon>
        <taxon>Oligohymenophorea</taxon>
        <taxon>Hymenostomatida</taxon>
        <taxon>Tetrahymenina</taxon>
        <taxon>Tetrahymenidae</taxon>
        <taxon>Tetrahymena</taxon>
    </lineage>
</organism>
<dbReference type="OMA" id="THIHARM"/>
<dbReference type="KEGG" id="tet:TTHERM_00666420"/>
<dbReference type="HOGENOM" id="CLU_073994_0_0_1"/>
<dbReference type="InterPro" id="IPR036237">
    <property type="entry name" value="Xyl_isomerase-like_sf"/>
</dbReference>
<dbReference type="AlphaFoldDB" id="Q23TE0"/>
<accession>Q23TE0</accession>
<dbReference type="InParanoid" id="Q23TE0"/>
<dbReference type="EMBL" id="GG662636">
    <property type="protein sequence ID" value="EAR99766.1"/>
    <property type="molecule type" value="Genomic_DNA"/>
</dbReference>
<keyword evidence="2" id="KW-1185">Reference proteome</keyword>
<dbReference type="eggNOG" id="ENOG502S0KF">
    <property type="taxonomic scope" value="Eukaryota"/>
</dbReference>
<reference evidence="2" key="1">
    <citation type="journal article" date="2006" name="PLoS Biol.">
        <title>Macronuclear genome sequence of the ciliate Tetrahymena thermophila, a model eukaryote.</title>
        <authorList>
            <person name="Eisen J.A."/>
            <person name="Coyne R.S."/>
            <person name="Wu M."/>
            <person name="Wu D."/>
            <person name="Thiagarajan M."/>
            <person name="Wortman J.R."/>
            <person name="Badger J.H."/>
            <person name="Ren Q."/>
            <person name="Amedeo P."/>
            <person name="Jones K.M."/>
            <person name="Tallon L.J."/>
            <person name="Delcher A.L."/>
            <person name="Salzberg S.L."/>
            <person name="Silva J.C."/>
            <person name="Haas B.J."/>
            <person name="Majoros W.H."/>
            <person name="Farzad M."/>
            <person name="Carlton J.M."/>
            <person name="Smith R.K. Jr."/>
            <person name="Garg J."/>
            <person name="Pearlman R.E."/>
            <person name="Karrer K.M."/>
            <person name="Sun L."/>
            <person name="Manning G."/>
            <person name="Elde N.C."/>
            <person name="Turkewitz A.P."/>
            <person name="Asai D.J."/>
            <person name="Wilkes D.E."/>
            <person name="Wang Y."/>
            <person name="Cai H."/>
            <person name="Collins K."/>
            <person name="Stewart B.A."/>
            <person name="Lee S.R."/>
            <person name="Wilamowska K."/>
            <person name="Weinberg Z."/>
            <person name="Ruzzo W.L."/>
            <person name="Wloga D."/>
            <person name="Gaertig J."/>
            <person name="Frankel J."/>
            <person name="Tsao C.-C."/>
            <person name="Gorovsky M.A."/>
            <person name="Keeling P.J."/>
            <person name="Waller R.F."/>
            <person name="Patron N.J."/>
            <person name="Cherry J.M."/>
            <person name="Stover N.A."/>
            <person name="Krieger C.J."/>
            <person name="del Toro C."/>
            <person name="Ryder H.F."/>
            <person name="Williamson S.C."/>
            <person name="Barbeau R.A."/>
            <person name="Hamilton E.P."/>
            <person name="Orias E."/>
        </authorList>
    </citation>
    <scope>NUCLEOTIDE SEQUENCE [LARGE SCALE GENOMIC DNA]</scope>
    <source>
        <strain evidence="2">SB210</strain>
    </source>
</reference>
<dbReference type="GeneID" id="7842482"/>
<evidence type="ECO:0000313" key="1">
    <source>
        <dbReference type="EMBL" id="EAR99766.1"/>
    </source>
</evidence>
<dbReference type="RefSeq" id="XP_001020011.1">
    <property type="nucleotide sequence ID" value="XM_001020011.1"/>
</dbReference>
<dbReference type="GO" id="GO:0016853">
    <property type="term" value="F:isomerase activity"/>
    <property type="evidence" value="ECO:0007669"/>
    <property type="project" value="UniProtKB-KW"/>
</dbReference>
<proteinExistence type="predicted"/>